<protein>
    <submittedName>
        <fullName evidence="1">Uncharacterized protein</fullName>
    </submittedName>
</protein>
<gene>
    <name evidence="1" type="ORF">GALMADRAFT_17901</name>
</gene>
<sequence>QLGSPLPLASKSFIQDIANSLHDNEEAFFEKWGCTLAPSSAAIPRVAKFEFKKAYGLDSIHKQEILNCLGILECSRYPWAAQCSSGTHQHLLGIANGVMEIKRSQEEIYCHYLGENTIWELYAKVLGSVLQFSPHFVPWHGVTPENRQEAEDQMILDSTARQEDIGAIVGAGMAEVTSSINQRYQTGVQKLIKTVHGIACYEHDGKKFISSNVNSALEALLENLAEECVHQA</sequence>
<feature type="non-terminal residue" evidence="1">
    <location>
        <position position="1"/>
    </location>
</feature>
<accession>A0A067SRW7</accession>
<proteinExistence type="predicted"/>
<name>A0A067SRW7_GALM3</name>
<organism evidence="1 2">
    <name type="scientific">Galerina marginata (strain CBS 339.88)</name>
    <dbReference type="NCBI Taxonomy" id="685588"/>
    <lineage>
        <taxon>Eukaryota</taxon>
        <taxon>Fungi</taxon>
        <taxon>Dikarya</taxon>
        <taxon>Basidiomycota</taxon>
        <taxon>Agaricomycotina</taxon>
        <taxon>Agaricomycetes</taxon>
        <taxon>Agaricomycetidae</taxon>
        <taxon>Agaricales</taxon>
        <taxon>Agaricineae</taxon>
        <taxon>Strophariaceae</taxon>
        <taxon>Galerina</taxon>
    </lineage>
</organism>
<reference evidence="2" key="1">
    <citation type="journal article" date="2014" name="Proc. Natl. Acad. Sci. U.S.A.">
        <title>Extensive sampling of basidiomycete genomes demonstrates inadequacy of the white-rot/brown-rot paradigm for wood decay fungi.</title>
        <authorList>
            <person name="Riley R."/>
            <person name="Salamov A.A."/>
            <person name="Brown D.W."/>
            <person name="Nagy L.G."/>
            <person name="Floudas D."/>
            <person name="Held B.W."/>
            <person name="Levasseur A."/>
            <person name="Lombard V."/>
            <person name="Morin E."/>
            <person name="Otillar R."/>
            <person name="Lindquist E.A."/>
            <person name="Sun H."/>
            <person name="LaButti K.M."/>
            <person name="Schmutz J."/>
            <person name="Jabbour D."/>
            <person name="Luo H."/>
            <person name="Baker S.E."/>
            <person name="Pisabarro A.G."/>
            <person name="Walton J.D."/>
            <person name="Blanchette R.A."/>
            <person name="Henrissat B."/>
            <person name="Martin F."/>
            <person name="Cullen D."/>
            <person name="Hibbett D.S."/>
            <person name="Grigoriev I.V."/>
        </authorList>
    </citation>
    <scope>NUCLEOTIDE SEQUENCE [LARGE SCALE GENOMIC DNA]</scope>
    <source>
        <strain evidence="2">CBS 339.88</strain>
    </source>
</reference>
<dbReference type="HOGENOM" id="CLU_1197333_0_0_1"/>
<dbReference type="EMBL" id="KL142402">
    <property type="protein sequence ID" value="KDR69498.1"/>
    <property type="molecule type" value="Genomic_DNA"/>
</dbReference>
<dbReference type="AlphaFoldDB" id="A0A067SRW7"/>
<keyword evidence="2" id="KW-1185">Reference proteome</keyword>
<dbReference type="Proteomes" id="UP000027222">
    <property type="component" value="Unassembled WGS sequence"/>
</dbReference>
<evidence type="ECO:0000313" key="2">
    <source>
        <dbReference type="Proteomes" id="UP000027222"/>
    </source>
</evidence>
<evidence type="ECO:0000313" key="1">
    <source>
        <dbReference type="EMBL" id="KDR69498.1"/>
    </source>
</evidence>
<feature type="non-terminal residue" evidence="1">
    <location>
        <position position="232"/>
    </location>
</feature>
<dbReference type="OrthoDB" id="3056116at2759"/>